<feature type="chain" id="PRO_5021484965" description="Ig-like domain-containing protein" evidence="3">
    <location>
        <begin position="28"/>
        <end position="325"/>
    </location>
</feature>
<dbReference type="STRING" id="29139.ENSVURP00010026346"/>
<dbReference type="GO" id="GO:0006955">
    <property type="term" value="P:immune response"/>
    <property type="evidence" value="ECO:0007669"/>
    <property type="project" value="TreeGrafter"/>
</dbReference>
<evidence type="ECO:0000256" key="3">
    <source>
        <dbReference type="SAM" id="SignalP"/>
    </source>
</evidence>
<dbReference type="Gene3D" id="2.60.40.10">
    <property type="entry name" value="Immunoglobulins"/>
    <property type="match status" value="1"/>
</dbReference>
<accession>A0A4X2LXQ6</accession>
<reference evidence="5" key="2">
    <citation type="submission" date="2025-08" db="UniProtKB">
        <authorList>
            <consortium name="Ensembl"/>
        </authorList>
    </citation>
    <scope>IDENTIFICATION</scope>
</reference>
<dbReference type="GO" id="GO:0005615">
    <property type="term" value="C:extracellular space"/>
    <property type="evidence" value="ECO:0007669"/>
    <property type="project" value="TreeGrafter"/>
</dbReference>
<dbReference type="PROSITE" id="PS00290">
    <property type="entry name" value="IG_MHC"/>
    <property type="match status" value="1"/>
</dbReference>
<dbReference type="SUPFAM" id="SSF54452">
    <property type="entry name" value="MHC antigen-recognition domain"/>
    <property type="match status" value="1"/>
</dbReference>
<feature type="transmembrane region" description="Helical" evidence="2">
    <location>
        <begin position="302"/>
        <end position="324"/>
    </location>
</feature>
<dbReference type="FunFam" id="2.60.40.10:FF:002056">
    <property type="entry name" value="MHC class I antigen"/>
    <property type="match status" value="1"/>
</dbReference>
<dbReference type="InterPro" id="IPR011161">
    <property type="entry name" value="MHC_I-like_Ag-recog"/>
</dbReference>
<keyword evidence="2" id="KW-0472">Membrane</keyword>
<gene>
    <name evidence="5" type="primary">LOC114026251</name>
</gene>
<keyword evidence="2" id="KW-0812">Transmembrane</keyword>
<dbReference type="PANTHER" id="PTHR16675">
    <property type="entry name" value="MHC CLASS I-RELATED"/>
    <property type="match status" value="1"/>
</dbReference>
<name>A0A4X2LXQ6_VOMUR</name>
<reference evidence="5" key="3">
    <citation type="submission" date="2025-09" db="UniProtKB">
        <authorList>
            <consortium name="Ensembl"/>
        </authorList>
    </citation>
    <scope>IDENTIFICATION</scope>
</reference>
<dbReference type="InterPro" id="IPR007110">
    <property type="entry name" value="Ig-like_dom"/>
</dbReference>
<dbReference type="InterPro" id="IPR036179">
    <property type="entry name" value="Ig-like_dom_sf"/>
</dbReference>
<feature type="signal peptide" evidence="3">
    <location>
        <begin position="1"/>
        <end position="27"/>
    </location>
</feature>
<keyword evidence="3" id="KW-0732">Signal</keyword>
<evidence type="ECO:0000313" key="5">
    <source>
        <dbReference type="Ensembl" id="ENSVURP00010026346.1"/>
    </source>
</evidence>
<dbReference type="InterPro" id="IPR003006">
    <property type="entry name" value="Ig/MHC_CS"/>
</dbReference>
<dbReference type="InterPro" id="IPR013783">
    <property type="entry name" value="Ig-like_fold"/>
</dbReference>
<dbReference type="InterPro" id="IPR003597">
    <property type="entry name" value="Ig_C1-set"/>
</dbReference>
<keyword evidence="2" id="KW-1133">Transmembrane helix</keyword>
<sequence>METQWKRQSSSFWLLILGIFVLTKTQAELHSLEIQLTVMTSPGSPPHIFLNVCLDDHLIVSYDSLSKDLISKLDRVNAPMQNFLVRQNREELLGLEVEVHQILKDRMKYYNWTEGTHTGQALMSCETDRGILVNSRLGVAFDGEDICHLDMKQGQWIVITKEAEDFCPYWKDAFWDKAMKVDCPFFLKILLQIVHLKEKTPPEVTVSRHHTSNGSIIFSCSAMGFYPRSILLRWEKDGQLGAWGQESSSGTLPNADATYYLHVTLELPPGDTGKGYACLVEHSELEKPTVYPVPGETSRGSLWAVALVTTAVAILVLSSLAAFIT</sequence>
<dbReference type="InterPro" id="IPR050208">
    <property type="entry name" value="MHC_class-I_related"/>
</dbReference>
<dbReference type="AlphaFoldDB" id="A0A4X2LXQ6"/>
<dbReference type="OMA" id="LMSCETD"/>
<dbReference type="GeneTree" id="ENSGT01120000271825"/>
<reference evidence="6" key="1">
    <citation type="submission" date="2018-12" db="EMBL/GenBank/DDBJ databases">
        <authorList>
            <person name="Yazar S."/>
        </authorList>
    </citation>
    <scope>NUCLEOTIDE SEQUENCE [LARGE SCALE GENOMIC DNA]</scope>
</reference>
<dbReference type="SMART" id="SM00407">
    <property type="entry name" value="IGc1"/>
    <property type="match status" value="1"/>
</dbReference>
<evidence type="ECO:0000313" key="6">
    <source>
        <dbReference type="Proteomes" id="UP000314987"/>
    </source>
</evidence>
<dbReference type="PROSITE" id="PS50835">
    <property type="entry name" value="IG_LIKE"/>
    <property type="match status" value="1"/>
</dbReference>
<dbReference type="InterPro" id="IPR011162">
    <property type="entry name" value="MHC_I/II-like_Ag-recog"/>
</dbReference>
<dbReference type="Pfam" id="PF07654">
    <property type="entry name" value="C1-set"/>
    <property type="match status" value="1"/>
</dbReference>
<dbReference type="InterPro" id="IPR037055">
    <property type="entry name" value="MHC_I-like_Ag-recog_sf"/>
</dbReference>
<feature type="domain" description="Ig-like" evidence="4">
    <location>
        <begin position="202"/>
        <end position="291"/>
    </location>
</feature>
<proteinExistence type="predicted"/>
<dbReference type="Gene3D" id="3.30.500.10">
    <property type="entry name" value="MHC class I-like antigen recognition-like"/>
    <property type="match status" value="1"/>
</dbReference>
<keyword evidence="6" id="KW-1185">Reference proteome</keyword>
<keyword evidence="1" id="KW-0325">Glycoprotein</keyword>
<organism evidence="5 6">
    <name type="scientific">Vombatus ursinus</name>
    <name type="common">Common wombat</name>
    <dbReference type="NCBI Taxonomy" id="29139"/>
    <lineage>
        <taxon>Eukaryota</taxon>
        <taxon>Metazoa</taxon>
        <taxon>Chordata</taxon>
        <taxon>Craniata</taxon>
        <taxon>Vertebrata</taxon>
        <taxon>Euteleostomi</taxon>
        <taxon>Mammalia</taxon>
        <taxon>Metatheria</taxon>
        <taxon>Diprotodontia</taxon>
        <taxon>Vombatidae</taxon>
        <taxon>Vombatus</taxon>
    </lineage>
</organism>
<dbReference type="SUPFAM" id="SSF48726">
    <property type="entry name" value="Immunoglobulin"/>
    <property type="match status" value="1"/>
</dbReference>
<evidence type="ECO:0000259" key="4">
    <source>
        <dbReference type="PROSITE" id="PS50835"/>
    </source>
</evidence>
<dbReference type="Pfam" id="PF00129">
    <property type="entry name" value="MHC_I"/>
    <property type="match status" value="1"/>
</dbReference>
<evidence type="ECO:0000256" key="2">
    <source>
        <dbReference type="SAM" id="Phobius"/>
    </source>
</evidence>
<protein>
    <recommendedName>
        <fullName evidence="4">Ig-like domain-containing protein</fullName>
    </recommendedName>
</protein>
<evidence type="ECO:0000256" key="1">
    <source>
        <dbReference type="ARBA" id="ARBA00023180"/>
    </source>
</evidence>
<dbReference type="Proteomes" id="UP000314987">
    <property type="component" value="Unassembled WGS sequence"/>
</dbReference>
<dbReference type="PANTHER" id="PTHR16675:SF67">
    <property type="entry name" value="IG-LIKE DOMAIN-CONTAINING PROTEIN"/>
    <property type="match status" value="1"/>
</dbReference>
<dbReference type="Ensembl" id="ENSVURT00010030005.1">
    <property type="protein sequence ID" value="ENSVURP00010026346.1"/>
    <property type="gene ID" value="ENSVURG00010020162.1"/>
</dbReference>
<dbReference type="GO" id="GO:0009897">
    <property type="term" value="C:external side of plasma membrane"/>
    <property type="evidence" value="ECO:0007669"/>
    <property type="project" value="TreeGrafter"/>
</dbReference>